<accession>A0A841KJQ4</accession>
<feature type="chain" id="PRO_5032482760" evidence="1">
    <location>
        <begin position="29"/>
        <end position="511"/>
    </location>
</feature>
<dbReference type="AlphaFoldDB" id="A0A841KJQ4"/>
<dbReference type="Proteomes" id="UP000560000">
    <property type="component" value="Unassembled WGS sequence"/>
</dbReference>
<dbReference type="EMBL" id="JACHET010000001">
    <property type="protein sequence ID" value="MBB6182861.1"/>
    <property type="molecule type" value="Genomic_DNA"/>
</dbReference>
<gene>
    <name evidence="2" type="ORF">HNQ86_000206</name>
</gene>
<comment type="caution">
    <text evidence="2">The sequence shown here is derived from an EMBL/GenBank/DDBJ whole genome shotgun (WGS) entry which is preliminary data.</text>
</comment>
<evidence type="ECO:0000313" key="2">
    <source>
        <dbReference type="EMBL" id="MBB6182861.1"/>
    </source>
</evidence>
<dbReference type="InterPro" id="IPR014917">
    <property type="entry name" value="DUF1800"/>
</dbReference>
<keyword evidence="1" id="KW-0732">Signal</keyword>
<protein>
    <submittedName>
        <fullName evidence="2">Uncharacterized protein (DUF1800 family)</fullName>
    </submittedName>
</protein>
<sequence>MRFTLPKPWIAGALVALLLTLLAPTALAAPPDARNIAWLDRITFGADSATLAQYRKLGREGFLQAQLHPGDPALPPAVTTQLASLDAERLTLNDIATQLREQRAKLRALDKGDPQRRALAKAWRKRGHALADQAAQAELLRAIASPAQLREQMTVFWLNHFSVFQRKRQVGWFVADYTNRVIRPHALGSFRDLVMATLTSPAMLQYLDNANNARGHYNENYARELMELHTLGVHAGYTQQDVQALMHILSGLTLDLRPRERARRFGARGPQRINALVAFYPRRHDASPQVFLGHTFAGDDMSEIRRAVDLIVAQPACARFISTELARYFVADTPSPALIDRMSRTFQRTHGDIAAVLHTLFTAPELDAQLGRKFKDPMQFVISAVRLSADGREVVNAEPLVKALRTLGEPLYGRLTPDGWPLQATSWNSSGQMSDRFRLARALGSGRMPLFDPGAKRAPVGTAPPDIAASMLYRESLAPRLRDATRQALAQARNRVEWNTLLLASPDFNFR</sequence>
<name>A0A841KJQ4_9GAMM</name>
<organism evidence="2 3">
    <name type="scientific">Oleiagrimonas soli</name>
    <dbReference type="NCBI Taxonomy" id="1543381"/>
    <lineage>
        <taxon>Bacteria</taxon>
        <taxon>Pseudomonadati</taxon>
        <taxon>Pseudomonadota</taxon>
        <taxon>Gammaproteobacteria</taxon>
        <taxon>Lysobacterales</taxon>
        <taxon>Rhodanobacteraceae</taxon>
        <taxon>Oleiagrimonas</taxon>
    </lineage>
</organism>
<evidence type="ECO:0000313" key="3">
    <source>
        <dbReference type="Proteomes" id="UP000560000"/>
    </source>
</evidence>
<reference evidence="2 3" key="1">
    <citation type="submission" date="2020-08" db="EMBL/GenBank/DDBJ databases">
        <title>Genomic Encyclopedia of Type Strains, Phase IV (KMG-IV): sequencing the most valuable type-strain genomes for metagenomic binning, comparative biology and taxonomic classification.</title>
        <authorList>
            <person name="Goeker M."/>
        </authorList>
    </citation>
    <scope>NUCLEOTIDE SEQUENCE [LARGE SCALE GENOMIC DNA]</scope>
    <source>
        <strain evidence="2 3">DSM 107085</strain>
    </source>
</reference>
<dbReference type="Pfam" id="PF08811">
    <property type="entry name" value="DUF1800"/>
    <property type="match status" value="1"/>
</dbReference>
<dbReference type="OrthoDB" id="9772295at2"/>
<proteinExistence type="predicted"/>
<feature type="signal peptide" evidence="1">
    <location>
        <begin position="1"/>
        <end position="28"/>
    </location>
</feature>
<dbReference type="RefSeq" id="WP_052394935.1">
    <property type="nucleotide sequence ID" value="NZ_JACHET010000001.1"/>
</dbReference>
<evidence type="ECO:0000256" key="1">
    <source>
        <dbReference type="SAM" id="SignalP"/>
    </source>
</evidence>